<sequence>LEALGRVIKISICLVVIAKKYKIRNLEDLIKGSLVYLIVEGSKRVVAQ</sequence>
<name>A0A9N9PAV2_9GLOM</name>
<dbReference type="EMBL" id="CAJVPY010042051">
    <property type="protein sequence ID" value="CAG8807055.1"/>
    <property type="molecule type" value="Genomic_DNA"/>
</dbReference>
<proteinExistence type="predicted"/>
<dbReference type="Proteomes" id="UP000789405">
    <property type="component" value="Unassembled WGS sequence"/>
</dbReference>
<evidence type="ECO:0000313" key="2">
    <source>
        <dbReference type="Proteomes" id="UP000789405"/>
    </source>
</evidence>
<dbReference type="AlphaFoldDB" id="A0A9N9PAV2"/>
<feature type="non-terminal residue" evidence="1">
    <location>
        <position position="48"/>
    </location>
</feature>
<reference evidence="1" key="1">
    <citation type="submission" date="2021-06" db="EMBL/GenBank/DDBJ databases">
        <authorList>
            <person name="Kallberg Y."/>
            <person name="Tangrot J."/>
            <person name="Rosling A."/>
        </authorList>
    </citation>
    <scope>NUCLEOTIDE SEQUENCE</scope>
    <source>
        <strain evidence="1">MA453B</strain>
    </source>
</reference>
<keyword evidence="2" id="KW-1185">Reference proteome</keyword>
<organism evidence="1 2">
    <name type="scientific">Dentiscutata erythropus</name>
    <dbReference type="NCBI Taxonomy" id="1348616"/>
    <lineage>
        <taxon>Eukaryota</taxon>
        <taxon>Fungi</taxon>
        <taxon>Fungi incertae sedis</taxon>
        <taxon>Mucoromycota</taxon>
        <taxon>Glomeromycotina</taxon>
        <taxon>Glomeromycetes</taxon>
        <taxon>Diversisporales</taxon>
        <taxon>Gigasporaceae</taxon>
        <taxon>Dentiscutata</taxon>
    </lineage>
</organism>
<gene>
    <name evidence="1" type="ORF">DERYTH_LOCUS24595</name>
</gene>
<accession>A0A9N9PAV2</accession>
<comment type="caution">
    <text evidence="1">The sequence shown here is derived from an EMBL/GenBank/DDBJ whole genome shotgun (WGS) entry which is preliminary data.</text>
</comment>
<feature type="non-terminal residue" evidence="1">
    <location>
        <position position="1"/>
    </location>
</feature>
<protein>
    <submittedName>
        <fullName evidence="1">19268_t:CDS:1</fullName>
    </submittedName>
</protein>
<evidence type="ECO:0000313" key="1">
    <source>
        <dbReference type="EMBL" id="CAG8807055.1"/>
    </source>
</evidence>